<keyword evidence="3" id="KW-1185">Reference proteome</keyword>
<dbReference type="SUPFAM" id="SSF47406">
    <property type="entry name" value="SinR repressor dimerisation domain-like"/>
    <property type="match status" value="1"/>
</dbReference>
<dbReference type="InterPro" id="IPR036281">
    <property type="entry name" value="SinR/SinI_dimer_dom_sf"/>
</dbReference>
<evidence type="ECO:0000313" key="2">
    <source>
        <dbReference type="EMBL" id="OYD57114.1"/>
    </source>
</evidence>
<dbReference type="EMBL" id="NOII01000005">
    <property type="protein sequence ID" value="OYD57114.1"/>
    <property type="molecule type" value="Genomic_DNA"/>
</dbReference>
<dbReference type="GO" id="GO:0006355">
    <property type="term" value="P:regulation of DNA-templated transcription"/>
    <property type="evidence" value="ECO:0007669"/>
    <property type="project" value="InterPro"/>
</dbReference>
<protein>
    <recommendedName>
        <fullName evidence="1">Sin domain-containing protein</fullName>
    </recommendedName>
</protein>
<evidence type="ECO:0000259" key="1">
    <source>
        <dbReference type="PROSITE" id="PS51500"/>
    </source>
</evidence>
<dbReference type="Pfam" id="PF08671">
    <property type="entry name" value="SinI"/>
    <property type="match status" value="1"/>
</dbReference>
<gene>
    <name evidence="2" type="ORF">CGZ90_13975</name>
</gene>
<comment type="caution">
    <text evidence="2">The sequence shown here is derived from an EMBL/GenBank/DDBJ whole genome shotgun (WGS) entry which is preliminary data.</text>
</comment>
<dbReference type="InterPro" id="IPR010981">
    <property type="entry name" value="SinR/SinI_dimer_dom"/>
</dbReference>
<organism evidence="2 3">
    <name type="scientific">Fictibacillus aquaticus</name>
    <dbReference type="NCBI Taxonomy" id="2021314"/>
    <lineage>
        <taxon>Bacteria</taxon>
        <taxon>Bacillati</taxon>
        <taxon>Bacillota</taxon>
        <taxon>Bacilli</taxon>
        <taxon>Bacillales</taxon>
        <taxon>Fictibacillaceae</taxon>
        <taxon>Fictibacillus</taxon>
    </lineage>
</organism>
<dbReference type="OrthoDB" id="2939482at2"/>
<reference evidence="2 3" key="1">
    <citation type="submission" date="2017-07" db="EMBL/GenBank/DDBJ databases">
        <title>Fictibacillus sp. nov. GDSW-R2A3 Genome sequencing and assembly.</title>
        <authorList>
            <person name="Mayilraj S."/>
        </authorList>
    </citation>
    <scope>NUCLEOTIDE SEQUENCE [LARGE SCALE GENOMIC DNA]</scope>
    <source>
        <strain evidence="2 3">GDSW-R2A3</strain>
    </source>
</reference>
<dbReference type="Proteomes" id="UP000215059">
    <property type="component" value="Unassembled WGS sequence"/>
</dbReference>
<dbReference type="AlphaFoldDB" id="A0A235F7S2"/>
<evidence type="ECO:0000313" key="3">
    <source>
        <dbReference type="Proteomes" id="UP000215059"/>
    </source>
</evidence>
<feature type="domain" description="Sin" evidence="1">
    <location>
        <begin position="1"/>
        <end position="38"/>
    </location>
</feature>
<proteinExistence type="predicted"/>
<dbReference type="PROSITE" id="PS51500">
    <property type="entry name" value="SIN"/>
    <property type="match status" value="1"/>
</dbReference>
<name>A0A235F7S2_9BACL</name>
<sequence>MTTLILEQLDDEWVDLLLQAKEIGLTMEEIRYFLQSSCTSNDAALLETQPI</sequence>
<dbReference type="GO" id="GO:0046983">
    <property type="term" value="F:protein dimerization activity"/>
    <property type="evidence" value="ECO:0007669"/>
    <property type="project" value="InterPro"/>
</dbReference>
<accession>A0A235F7S2</accession>
<dbReference type="RefSeq" id="WP_094253154.1">
    <property type="nucleotide sequence ID" value="NZ_JBHLXL010000001.1"/>
</dbReference>